<evidence type="ECO:0000313" key="2">
    <source>
        <dbReference type="Proteomes" id="UP000095282"/>
    </source>
</evidence>
<dbReference type="InterPro" id="IPR053222">
    <property type="entry name" value="Zygotic_Embryogenesis-Asso"/>
</dbReference>
<proteinExistence type="predicted"/>
<reference evidence="3" key="1">
    <citation type="submission" date="2016-11" db="UniProtKB">
        <authorList>
            <consortium name="WormBaseParasite"/>
        </authorList>
    </citation>
    <scope>IDENTIFICATION</scope>
</reference>
<name>A0A1I7USW9_9PELO</name>
<dbReference type="PROSITE" id="PS50181">
    <property type="entry name" value="FBOX"/>
    <property type="match status" value="1"/>
</dbReference>
<dbReference type="WBParaSite" id="Csp11.Scaffold630.g19018.t1">
    <property type="protein sequence ID" value="Csp11.Scaffold630.g19018.t1"/>
    <property type="gene ID" value="Csp11.Scaffold630.g19018"/>
</dbReference>
<evidence type="ECO:0000313" key="3">
    <source>
        <dbReference type="WBParaSite" id="Csp11.Scaffold630.g19018.t1"/>
    </source>
</evidence>
<dbReference type="PANTHER" id="PTHR22899">
    <property type="entry name" value="CYCLIN-RELATED F-BOX FAMILY"/>
    <property type="match status" value="1"/>
</dbReference>
<dbReference type="Proteomes" id="UP000095282">
    <property type="component" value="Unplaced"/>
</dbReference>
<sequence>MAFRLQNLPYLAFKEVLSTIDLREKFLIATLSKKSASLVKRCVFLKKYILTVEYSKHWDLEVDRSYYSPQIEKEESYSSEECRKEGVSFDKTLLETLELIIDVFNKPRICLDTGDPLESYFSFLPFLERLEMKVNTLHFVCETHEMQNLLEKCKEVQNIDIHIRSSEIVDYNKQAKYHFEEARFLFGGEKWVLHKDLLISSLDCKRVLMTCPLFTGIFLPASQELQERSHIGLVEILKSWISGSRMEFLFIGSFPLAYFNFRTVFEELGQVVPIKQATYPKRYGGWETIYFHDNCFMIEQNETGRKAHVFVVHEMSDFYTLLLRMAPENFELA</sequence>
<evidence type="ECO:0000259" key="1">
    <source>
        <dbReference type="PROSITE" id="PS50181"/>
    </source>
</evidence>
<dbReference type="InterPro" id="IPR001810">
    <property type="entry name" value="F-box_dom"/>
</dbReference>
<accession>A0A1I7USW9</accession>
<organism evidence="2 3">
    <name type="scientific">Caenorhabditis tropicalis</name>
    <dbReference type="NCBI Taxonomy" id="1561998"/>
    <lineage>
        <taxon>Eukaryota</taxon>
        <taxon>Metazoa</taxon>
        <taxon>Ecdysozoa</taxon>
        <taxon>Nematoda</taxon>
        <taxon>Chromadorea</taxon>
        <taxon>Rhabditida</taxon>
        <taxon>Rhabditina</taxon>
        <taxon>Rhabditomorpha</taxon>
        <taxon>Rhabditoidea</taxon>
        <taxon>Rhabditidae</taxon>
        <taxon>Peloderinae</taxon>
        <taxon>Caenorhabditis</taxon>
    </lineage>
</organism>
<dbReference type="AlphaFoldDB" id="A0A1I7USW9"/>
<dbReference type="PANTHER" id="PTHR22899:SF0">
    <property type="entry name" value="F-BOX ASSOCIATED DOMAIN-CONTAINING PROTEIN-RELATED"/>
    <property type="match status" value="1"/>
</dbReference>
<keyword evidence="2" id="KW-1185">Reference proteome</keyword>
<feature type="domain" description="F-box" evidence="1">
    <location>
        <begin position="2"/>
        <end position="48"/>
    </location>
</feature>
<protein>
    <submittedName>
        <fullName evidence="3">F-box domain-containing protein</fullName>
    </submittedName>
</protein>